<proteinExistence type="predicted"/>
<dbReference type="RefSeq" id="WP_379756524.1">
    <property type="nucleotide sequence ID" value="NZ_JBHSMR010000013.1"/>
</dbReference>
<dbReference type="Proteomes" id="UP001596101">
    <property type="component" value="Unassembled WGS sequence"/>
</dbReference>
<comment type="caution">
    <text evidence="1">The sequence shown here is derived from an EMBL/GenBank/DDBJ whole genome shotgun (WGS) entry which is preliminary data.</text>
</comment>
<name>A0ABW0MM04_9BURK</name>
<organism evidence="1 2">
    <name type="scientific">Massilia suwonensis</name>
    <dbReference type="NCBI Taxonomy" id="648895"/>
    <lineage>
        <taxon>Bacteria</taxon>
        <taxon>Pseudomonadati</taxon>
        <taxon>Pseudomonadota</taxon>
        <taxon>Betaproteobacteria</taxon>
        <taxon>Burkholderiales</taxon>
        <taxon>Oxalobacteraceae</taxon>
        <taxon>Telluria group</taxon>
        <taxon>Massilia</taxon>
    </lineage>
</organism>
<evidence type="ECO:0000313" key="1">
    <source>
        <dbReference type="EMBL" id="MFC5479295.1"/>
    </source>
</evidence>
<reference evidence="2" key="1">
    <citation type="journal article" date="2019" name="Int. J. Syst. Evol. Microbiol.">
        <title>The Global Catalogue of Microorganisms (GCM) 10K type strain sequencing project: providing services to taxonomists for standard genome sequencing and annotation.</title>
        <authorList>
            <consortium name="The Broad Institute Genomics Platform"/>
            <consortium name="The Broad Institute Genome Sequencing Center for Infectious Disease"/>
            <person name="Wu L."/>
            <person name="Ma J."/>
        </authorList>
    </citation>
    <scope>NUCLEOTIDE SEQUENCE [LARGE SCALE GENOMIC DNA]</scope>
    <source>
        <strain evidence="2">CCUG 43111</strain>
    </source>
</reference>
<protein>
    <submittedName>
        <fullName evidence="1">Uncharacterized protein</fullName>
    </submittedName>
</protein>
<sequence length="59" mass="6345">MFFIRHPKPVVDGRAVAVQVVQQKAARTPAANVLVAAELQPHSTNVPTSAETDVPIKDQ</sequence>
<gene>
    <name evidence="1" type="ORF">ACFPQ5_13945</name>
</gene>
<accession>A0ABW0MM04</accession>
<keyword evidence="2" id="KW-1185">Reference proteome</keyword>
<dbReference type="EMBL" id="JBHSMR010000013">
    <property type="protein sequence ID" value="MFC5479295.1"/>
    <property type="molecule type" value="Genomic_DNA"/>
</dbReference>
<evidence type="ECO:0000313" key="2">
    <source>
        <dbReference type="Proteomes" id="UP001596101"/>
    </source>
</evidence>